<proteinExistence type="predicted"/>
<protein>
    <submittedName>
        <fullName evidence="7">ABC transporter permease</fullName>
    </submittedName>
</protein>
<evidence type="ECO:0000256" key="6">
    <source>
        <dbReference type="SAM" id="Phobius"/>
    </source>
</evidence>
<keyword evidence="4 6" id="KW-1133">Transmembrane helix</keyword>
<evidence type="ECO:0000256" key="3">
    <source>
        <dbReference type="ARBA" id="ARBA00022692"/>
    </source>
</evidence>
<dbReference type="GO" id="GO:0022857">
    <property type="term" value="F:transmembrane transporter activity"/>
    <property type="evidence" value="ECO:0007669"/>
    <property type="project" value="InterPro"/>
</dbReference>
<dbReference type="EMBL" id="JAAGOB010000011">
    <property type="protein sequence ID" value="NED97442.1"/>
    <property type="molecule type" value="Genomic_DNA"/>
</dbReference>
<evidence type="ECO:0000313" key="8">
    <source>
        <dbReference type="Proteomes" id="UP000469185"/>
    </source>
</evidence>
<keyword evidence="8" id="KW-1185">Reference proteome</keyword>
<feature type="transmembrane region" description="Helical" evidence="6">
    <location>
        <begin position="156"/>
        <end position="177"/>
    </location>
</feature>
<dbReference type="GO" id="GO:0005886">
    <property type="term" value="C:plasma membrane"/>
    <property type="evidence" value="ECO:0007669"/>
    <property type="project" value="UniProtKB-SubCell"/>
</dbReference>
<feature type="transmembrane region" description="Helical" evidence="6">
    <location>
        <begin position="36"/>
        <end position="56"/>
    </location>
</feature>
<comment type="caution">
    <text evidence="7">The sequence shown here is derived from an EMBL/GenBank/DDBJ whole genome shotgun (WGS) entry which is preliminary data.</text>
</comment>
<dbReference type="AlphaFoldDB" id="A0A6N9YR28"/>
<organism evidence="7 8">
    <name type="scientific">Phytoactinopolyspora alkaliphila</name>
    <dbReference type="NCBI Taxonomy" id="1783498"/>
    <lineage>
        <taxon>Bacteria</taxon>
        <taxon>Bacillati</taxon>
        <taxon>Actinomycetota</taxon>
        <taxon>Actinomycetes</taxon>
        <taxon>Jiangellales</taxon>
        <taxon>Jiangellaceae</taxon>
        <taxon>Phytoactinopolyspora</taxon>
    </lineage>
</organism>
<feature type="transmembrane region" description="Helical" evidence="6">
    <location>
        <begin position="208"/>
        <end position="228"/>
    </location>
</feature>
<keyword evidence="2" id="KW-1003">Cell membrane</keyword>
<evidence type="ECO:0000256" key="2">
    <source>
        <dbReference type="ARBA" id="ARBA00022475"/>
    </source>
</evidence>
<evidence type="ECO:0000313" key="7">
    <source>
        <dbReference type="EMBL" id="NED97442.1"/>
    </source>
</evidence>
<evidence type="ECO:0000256" key="5">
    <source>
        <dbReference type="ARBA" id="ARBA00023136"/>
    </source>
</evidence>
<comment type="subcellular location">
    <subcellularLocation>
        <location evidence="1">Cell membrane</location>
        <topology evidence="1">Multi-pass membrane protein</topology>
    </subcellularLocation>
</comment>
<dbReference type="InterPro" id="IPR001851">
    <property type="entry name" value="ABC_transp_permease"/>
</dbReference>
<dbReference type="Proteomes" id="UP000469185">
    <property type="component" value="Unassembled WGS sequence"/>
</dbReference>
<feature type="transmembrane region" description="Helical" evidence="6">
    <location>
        <begin position="240"/>
        <end position="260"/>
    </location>
</feature>
<feature type="transmembrane region" description="Helical" evidence="6">
    <location>
        <begin position="87"/>
        <end position="110"/>
    </location>
</feature>
<reference evidence="7 8" key="1">
    <citation type="submission" date="2020-02" db="EMBL/GenBank/DDBJ databases">
        <authorList>
            <person name="Li X.-J."/>
            <person name="Feng X.-M."/>
        </authorList>
    </citation>
    <scope>NUCLEOTIDE SEQUENCE [LARGE SCALE GENOMIC DNA]</scope>
    <source>
        <strain evidence="7 8">CGMCC 4.7225</strain>
    </source>
</reference>
<sequence length="319" mass="33316">MTTALPRYAMLLLLAAMVLTFSLLRPETFATVANVRTIFLESSVLAILAMAAMVPLIAKDFDLSIASVLGFVSLLAVGLPTRQELPVPVALVACLAVGVVIGLVHALLIVRWELPSVVVTLGTGTILTGLSLWYSGGTVIYEGVPEQLTRLGNAEVLGIRLPVFYMAAVALILWFVLEKRPWGRYLYATGASEITARLAGVDTAKARAAALVVASSLAALAGIVLSARLGSGSPTIANDFFLPAFAGAFLSIAAFKLGFFNPLGVICAVYLLATGVNGLSMLGAPAWVEHVFNGLALVVAVGLAHVSSGTARTMHKGRN</sequence>
<dbReference type="CDD" id="cd06579">
    <property type="entry name" value="TM_PBP1_transp_AraH_like"/>
    <property type="match status" value="1"/>
</dbReference>
<feature type="transmembrane region" description="Helical" evidence="6">
    <location>
        <begin position="117"/>
        <end position="136"/>
    </location>
</feature>
<dbReference type="RefSeq" id="WP_163820221.1">
    <property type="nucleotide sequence ID" value="NZ_JAAGOB010000011.1"/>
</dbReference>
<evidence type="ECO:0000256" key="4">
    <source>
        <dbReference type="ARBA" id="ARBA00022989"/>
    </source>
</evidence>
<gene>
    <name evidence="7" type="ORF">G1H11_19270</name>
</gene>
<accession>A0A6N9YR28</accession>
<feature type="transmembrane region" description="Helical" evidence="6">
    <location>
        <begin position="267"/>
        <end position="288"/>
    </location>
</feature>
<keyword evidence="3 6" id="KW-0812">Transmembrane</keyword>
<dbReference type="Pfam" id="PF02653">
    <property type="entry name" value="BPD_transp_2"/>
    <property type="match status" value="1"/>
</dbReference>
<name>A0A6N9YR28_9ACTN</name>
<dbReference type="PANTHER" id="PTHR32196">
    <property type="entry name" value="ABC TRANSPORTER PERMEASE PROTEIN YPHD-RELATED-RELATED"/>
    <property type="match status" value="1"/>
</dbReference>
<evidence type="ECO:0000256" key="1">
    <source>
        <dbReference type="ARBA" id="ARBA00004651"/>
    </source>
</evidence>
<keyword evidence="5 6" id="KW-0472">Membrane</keyword>
<feature type="transmembrane region" description="Helical" evidence="6">
    <location>
        <begin position="294"/>
        <end position="311"/>
    </location>
</feature>